<dbReference type="EMBL" id="UINC01210250">
    <property type="protein sequence ID" value="SVE33629.1"/>
    <property type="molecule type" value="Genomic_DNA"/>
</dbReference>
<accession>A0A383CNH1</accession>
<dbReference type="AlphaFoldDB" id="A0A383CNH1"/>
<gene>
    <name evidence="1" type="ORF">METZ01_LOCUS486483</name>
</gene>
<reference evidence="1" key="1">
    <citation type="submission" date="2018-05" db="EMBL/GenBank/DDBJ databases">
        <authorList>
            <person name="Lanie J.A."/>
            <person name="Ng W.-L."/>
            <person name="Kazmierczak K.M."/>
            <person name="Andrzejewski T.M."/>
            <person name="Davidsen T.M."/>
            <person name="Wayne K.J."/>
            <person name="Tettelin H."/>
            <person name="Glass J.I."/>
            <person name="Rusch D."/>
            <person name="Podicherti R."/>
            <person name="Tsui H.-C.T."/>
            <person name="Winkler M.E."/>
        </authorList>
    </citation>
    <scope>NUCLEOTIDE SEQUENCE</scope>
</reference>
<evidence type="ECO:0000313" key="1">
    <source>
        <dbReference type="EMBL" id="SVE33629.1"/>
    </source>
</evidence>
<sequence length="200" mass="22644">MRPRPGAVLSVCFVFLLSPVQRGRAEGDEASRVRIEAGSLRGVVADNSAYGKFHRQGYSGISELYHGSSKRTLFVPAYAGLNYEHIFSGDSASYAWNIFEPRRAPIRLRRLGEKKVELFQERTANWPLRGRLTYDFVGEDAVELRAVFQPLRDAWKKHGYIGIFFASYIHAPEDMAIHFIGRSREGKGSSAARWITHLPK</sequence>
<protein>
    <submittedName>
        <fullName evidence="1">Uncharacterized protein</fullName>
    </submittedName>
</protein>
<proteinExistence type="predicted"/>
<feature type="non-terminal residue" evidence="1">
    <location>
        <position position="200"/>
    </location>
</feature>
<name>A0A383CNH1_9ZZZZ</name>
<organism evidence="1">
    <name type="scientific">marine metagenome</name>
    <dbReference type="NCBI Taxonomy" id="408172"/>
    <lineage>
        <taxon>unclassified sequences</taxon>
        <taxon>metagenomes</taxon>
        <taxon>ecological metagenomes</taxon>
    </lineage>
</organism>